<dbReference type="InterPro" id="IPR026820">
    <property type="entry name" value="VioB/RebD_dom"/>
</dbReference>
<protein>
    <recommendedName>
        <fullName evidence="1">Iminophenyl-pyruvate dimer synthase domain-containing protein</fullName>
    </recommendedName>
</protein>
<evidence type="ECO:0000313" key="2">
    <source>
        <dbReference type="EMBL" id="MBE9024226.1"/>
    </source>
</evidence>
<dbReference type="RefSeq" id="WP_193918468.1">
    <property type="nucleotide sequence ID" value="NZ_JADEXS020000001.1"/>
</dbReference>
<accession>A0A8J7DBP1</accession>
<dbReference type="InterPro" id="IPR012347">
    <property type="entry name" value="Ferritin-like"/>
</dbReference>
<dbReference type="EMBL" id="JADEXS010000242">
    <property type="protein sequence ID" value="MBE9024226.1"/>
    <property type="molecule type" value="Genomic_DNA"/>
</dbReference>
<dbReference type="Gene3D" id="1.20.1260.10">
    <property type="match status" value="1"/>
</dbReference>
<evidence type="ECO:0000313" key="3">
    <source>
        <dbReference type="Proteomes" id="UP000622533"/>
    </source>
</evidence>
<dbReference type="AlphaFoldDB" id="A0A8J7DBP1"/>
<sequence>MKITKNNNPWRPNEFSTQDPKEWKIFPRNLTARAAYIVPGNPTTTRPEDAVDNCYPGLEMDARNLHKYFFPGLYFEVYRSDGARLVELTPSDRAAQWINLGLKESDLQDELFLWILKGKTAADQDATNPPAIEFVDTDNTTNIKDLGGLYIWRKVNALFPGKTAVAIGPKPPATGDSLNAAKAQLNSSWNNNNSHLERDPNGKLKFAILITDRSVYLSNQGVIDPDVYKPGELTRTLCTPWTYDFRDCQCFYWASNKPDVNSSEDGKYQYLNFQRKNSNIEPQTEDIANSYEARRLREIDYAEMMVDWEQLRPVVNGREYGESYKPPIPPKGRILTLEEIKKELAYLATVEHALAVQYLYAYYSINAPAEEPPEPDLKTFRIWKGANEVFNIAIDEMRHLHWVNQVLKLLGVETTVKRAAKIGRRFEVPFYLQSLTSTQLQWFIDVEEPSRSTSTGLDGMYVGIQTSLQQLSPEELDPETQRRAVEIIKLIIDEGEGHYVRFSTAQQNLAFYDNAGRGDLPKYIRGGQWSQLSDRPNPELPNSNLYGVPHVEELGSEGFILQKQSDAVYLTLIVFLKLAFAMQDEKISGASLRQAISLMFKLNTINFKLAEKGLTPLFTIPKWWESDPPVTSQEIAQTLLNTAKKQLLESGVLQSSAIAQFAQKAPLTESKVLKEPILSKVLQKVHNESIDEVLAHFDNAISQTTFQ</sequence>
<proteinExistence type="predicted"/>
<name>A0A8J7DBP1_DESMC</name>
<gene>
    <name evidence="2" type="ORF">IQ276_17900</name>
</gene>
<feature type="domain" description="Iminophenyl-pyruvate dimer synthase" evidence="1">
    <location>
        <begin position="349"/>
        <end position="452"/>
    </location>
</feature>
<organism evidence="2 3">
    <name type="scientific">Desmonostoc muscorum LEGE 12446</name>
    <dbReference type="NCBI Taxonomy" id="1828758"/>
    <lineage>
        <taxon>Bacteria</taxon>
        <taxon>Bacillati</taxon>
        <taxon>Cyanobacteriota</taxon>
        <taxon>Cyanophyceae</taxon>
        <taxon>Nostocales</taxon>
        <taxon>Nostocaceae</taxon>
        <taxon>Desmonostoc</taxon>
    </lineage>
</organism>
<dbReference type="Pfam" id="PF12902">
    <property type="entry name" value="Ferritin-like"/>
    <property type="match status" value="1"/>
</dbReference>
<keyword evidence="3" id="KW-1185">Reference proteome</keyword>
<reference evidence="2" key="1">
    <citation type="submission" date="2020-10" db="EMBL/GenBank/DDBJ databases">
        <authorList>
            <person name="Castelo-Branco R."/>
            <person name="Eusebio N."/>
            <person name="Adriana R."/>
            <person name="Vieira A."/>
            <person name="Brugerolle De Fraissinette N."/>
            <person name="Rezende De Castro R."/>
            <person name="Schneider M.P."/>
            <person name="Vasconcelos V."/>
            <person name="Leao P.N."/>
        </authorList>
    </citation>
    <scope>NUCLEOTIDE SEQUENCE</scope>
    <source>
        <strain evidence="2">LEGE 12446</strain>
    </source>
</reference>
<evidence type="ECO:0000259" key="1">
    <source>
        <dbReference type="Pfam" id="PF12902"/>
    </source>
</evidence>
<comment type="caution">
    <text evidence="2">The sequence shown here is derived from an EMBL/GenBank/DDBJ whole genome shotgun (WGS) entry which is preliminary data.</text>
</comment>
<dbReference type="Proteomes" id="UP000622533">
    <property type="component" value="Unassembled WGS sequence"/>
</dbReference>